<dbReference type="SUPFAM" id="SSF51735">
    <property type="entry name" value="NAD(P)-binding Rossmann-fold domains"/>
    <property type="match status" value="1"/>
</dbReference>
<dbReference type="eggNOG" id="COG0604">
    <property type="taxonomic scope" value="Bacteria"/>
</dbReference>
<dbReference type="InterPro" id="IPR036291">
    <property type="entry name" value="NAD(P)-bd_dom_sf"/>
</dbReference>
<dbReference type="InterPro" id="IPR020843">
    <property type="entry name" value="ER"/>
</dbReference>
<dbReference type="InterPro" id="IPR013154">
    <property type="entry name" value="ADH-like_N"/>
</dbReference>
<organism evidence="3 4">
    <name type="scientific">Pediococcus acidilactici DSM 20284</name>
    <dbReference type="NCBI Taxonomy" id="862514"/>
    <lineage>
        <taxon>Bacteria</taxon>
        <taxon>Bacillati</taxon>
        <taxon>Bacillota</taxon>
        <taxon>Bacilli</taxon>
        <taxon>Lactobacillales</taxon>
        <taxon>Lactobacillaceae</taxon>
        <taxon>Pediococcus</taxon>
        <taxon>Pediococcus acidilactici group</taxon>
    </lineage>
</organism>
<dbReference type="CDD" id="cd05289">
    <property type="entry name" value="MDR_like_2"/>
    <property type="match status" value="1"/>
</dbReference>
<dbReference type="InterPro" id="IPR011032">
    <property type="entry name" value="GroES-like_sf"/>
</dbReference>
<dbReference type="EMBL" id="AEEG01000009">
    <property type="protein sequence ID" value="EFL94738.1"/>
    <property type="molecule type" value="Genomic_DNA"/>
</dbReference>
<dbReference type="Gene3D" id="3.40.50.720">
    <property type="entry name" value="NAD(P)-binding Rossmann-like Domain"/>
    <property type="match status" value="1"/>
</dbReference>
<dbReference type="SUPFAM" id="SSF50129">
    <property type="entry name" value="GroES-like"/>
    <property type="match status" value="1"/>
</dbReference>
<comment type="caution">
    <text evidence="3">The sequence shown here is derived from an EMBL/GenBank/DDBJ whole genome shotgun (WGS) entry which is preliminary data.</text>
</comment>
<dbReference type="SMART" id="SM00829">
    <property type="entry name" value="PKS_ER"/>
    <property type="match status" value="1"/>
</dbReference>
<proteinExistence type="predicted"/>
<evidence type="ECO:0000256" key="1">
    <source>
        <dbReference type="ARBA" id="ARBA00023002"/>
    </source>
</evidence>
<dbReference type="InterPro" id="IPR002364">
    <property type="entry name" value="Quin_OxRdtase/zeta-crystal_CS"/>
</dbReference>
<dbReference type="PROSITE" id="PS01162">
    <property type="entry name" value="QOR_ZETA_CRYSTAL"/>
    <property type="match status" value="1"/>
</dbReference>
<dbReference type="InterPro" id="IPR050700">
    <property type="entry name" value="YIM1/Zinc_Alcohol_DH_Fams"/>
</dbReference>
<dbReference type="HOGENOM" id="CLU_026673_3_3_9"/>
<dbReference type="GO" id="GO:0008270">
    <property type="term" value="F:zinc ion binding"/>
    <property type="evidence" value="ECO:0007669"/>
    <property type="project" value="InterPro"/>
</dbReference>
<dbReference type="Pfam" id="PF08240">
    <property type="entry name" value="ADH_N"/>
    <property type="match status" value="1"/>
</dbReference>
<feature type="domain" description="Enoyl reductase (ER)" evidence="2">
    <location>
        <begin position="12"/>
        <end position="310"/>
    </location>
</feature>
<name>E0NHX5_PEDAC</name>
<keyword evidence="4" id="KW-1185">Reference proteome</keyword>
<sequence>MTMKAITIREYGDVNQLHEEELAIPQIADDEVLVKIKNTSINPIDWKARMGLLKQMYDWQFPVVLGWDLSGVITKVGKDVKDFKVGDEVFARPDIYEDGTKGTYAEYAAVKEDKLALKPANVSFEEAAAIPLAGLTAWQVIVDRLKVQKGDKVLVQAGAGGVGIFAIQIAKHLGAYVATTASAKNAKFLKGLGADEVIDYHEHKIEDVLQDYDAVFDTIDALDEGLAILKPTGKLVTIAGHPTQQQQEAQPSATAWWLQPNGKQLAELGDLVAKGEVKVIIDSTFPLTEDGLRAAHERSQTNHARGKIVINVG</sequence>
<evidence type="ECO:0000259" key="2">
    <source>
        <dbReference type="SMART" id="SM00829"/>
    </source>
</evidence>
<evidence type="ECO:0000313" key="4">
    <source>
        <dbReference type="Proteomes" id="UP000004470"/>
    </source>
</evidence>
<accession>E0NHX5</accession>
<dbReference type="PANTHER" id="PTHR11695:SF294">
    <property type="entry name" value="RETICULON-4-INTERACTING PROTEIN 1, MITOCHONDRIAL"/>
    <property type="match status" value="1"/>
</dbReference>
<dbReference type="Pfam" id="PF13602">
    <property type="entry name" value="ADH_zinc_N_2"/>
    <property type="match status" value="1"/>
</dbReference>
<evidence type="ECO:0000313" key="3">
    <source>
        <dbReference type="EMBL" id="EFL94738.1"/>
    </source>
</evidence>
<reference evidence="3" key="1">
    <citation type="submission" date="2010-07" db="EMBL/GenBank/DDBJ databases">
        <authorList>
            <person name="Muzny D."/>
            <person name="Qin X."/>
            <person name="Deng J."/>
            <person name="Jiang H."/>
            <person name="Liu Y."/>
            <person name="Qu J."/>
            <person name="Song X.-Z."/>
            <person name="Zhang L."/>
            <person name="Thornton R."/>
            <person name="Coyle M."/>
            <person name="Francisco L."/>
            <person name="Jackson L."/>
            <person name="Javaid M."/>
            <person name="Korchina V."/>
            <person name="Kovar C."/>
            <person name="Mata R."/>
            <person name="Mathew T."/>
            <person name="Ngo R."/>
            <person name="Nguyen L."/>
            <person name="Nguyen N."/>
            <person name="Okwuonu G."/>
            <person name="Ongeri F."/>
            <person name="Pham C."/>
            <person name="Simmons D."/>
            <person name="Wilczek-Boney K."/>
            <person name="Hale W."/>
            <person name="Jakkamsetti A."/>
            <person name="Pham P."/>
            <person name="Ruth R."/>
            <person name="San Lucas F."/>
            <person name="Warren J."/>
            <person name="Zhang J."/>
            <person name="Zhao Z."/>
            <person name="Zhou C."/>
            <person name="Zhu D."/>
            <person name="Lee S."/>
            <person name="Bess C."/>
            <person name="Blankenburg K."/>
            <person name="Forbes L."/>
            <person name="Fu Q."/>
            <person name="Gubbala S."/>
            <person name="Hirani K."/>
            <person name="Jayaseelan J.C."/>
            <person name="Lara F."/>
            <person name="Munidasa M."/>
            <person name="Palculict T."/>
            <person name="Patil S."/>
            <person name="Pu L.-L."/>
            <person name="Saada N."/>
            <person name="Tang L."/>
            <person name="Weissenberger G."/>
            <person name="Zhu Y."/>
            <person name="Hemphill L."/>
            <person name="Shang Y."/>
            <person name="Youmans B."/>
            <person name="Ayvaz T."/>
            <person name="Ross M."/>
            <person name="Santibanez J."/>
            <person name="Aqrawi P."/>
            <person name="Gross S."/>
            <person name="Joshi V."/>
            <person name="Fowler G."/>
            <person name="Nazareth L."/>
            <person name="Reid J."/>
            <person name="Worley K."/>
            <person name="Petrosino J."/>
            <person name="Highlander S."/>
            <person name="Gibbs R."/>
        </authorList>
    </citation>
    <scope>NUCLEOTIDE SEQUENCE [LARGE SCALE GENOMIC DNA]</scope>
    <source>
        <strain evidence="3">DSM 20284</strain>
    </source>
</reference>
<protein>
    <submittedName>
        <fullName evidence="3">Chlorophyll synthesis pathway protein BchC</fullName>
        <ecNumber evidence="3">1.6.5.5</ecNumber>
    </submittedName>
</protein>
<dbReference type="Gene3D" id="3.90.180.10">
    <property type="entry name" value="Medium-chain alcohol dehydrogenases, catalytic domain"/>
    <property type="match status" value="1"/>
</dbReference>
<dbReference type="AlphaFoldDB" id="E0NHX5"/>
<keyword evidence="1 3" id="KW-0560">Oxidoreductase</keyword>
<dbReference type="PANTHER" id="PTHR11695">
    <property type="entry name" value="ALCOHOL DEHYDROGENASE RELATED"/>
    <property type="match status" value="1"/>
</dbReference>
<dbReference type="Proteomes" id="UP000004470">
    <property type="component" value="Unassembled WGS sequence"/>
</dbReference>
<dbReference type="GO" id="GO:0003960">
    <property type="term" value="F:quinone reductase (NADPH) activity"/>
    <property type="evidence" value="ECO:0007669"/>
    <property type="project" value="UniProtKB-EC"/>
</dbReference>
<dbReference type="EC" id="1.6.5.5" evidence="3"/>
<gene>
    <name evidence="3" type="ORF">HMPREF0623_1606</name>
</gene>